<reference evidence="5" key="1">
    <citation type="journal article" date="2019" name="Int. J. Syst. Evol. Microbiol.">
        <title>The Global Catalogue of Microorganisms (GCM) 10K type strain sequencing project: providing services to taxonomists for standard genome sequencing and annotation.</title>
        <authorList>
            <consortium name="The Broad Institute Genomics Platform"/>
            <consortium name="The Broad Institute Genome Sequencing Center for Infectious Disease"/>
            <person name="Wu L."/>
            <person name="Ma J."/>
        </authorList>
    </citation>
    <scope>NUCLEOTIDE SEQUENCE [LARGE SCALE GENOMIC DNA]</scope>
    <source>
        <strain evidence="5">CCUG 43117</strain>
    </source>
</reference>
<name>A0ABW0P1K7_9HYPH</name>
<evidence type="ECO:0000313" key="5">
    <source>
        <dbReference type="Proteomes" id="UP001596060"/>
    </source>
</evidence>
<dbReference type="InterPro" id="IPR036291">
    <property type="entry name" value="NAD(P)-bd_dom_sf"/>
</dbReference>
<dbReference type="Gene3D" id="3.40.50.720">
    <property type="entry name" value="NAD(P)-binding Rossmann-like Domain"/>
    <property type="match status" value="1"/>
</dbReference>
<keyword evidence="1" id="KW-0560">Oxidoreductase</keyword>
<dbReference type="Pfam" id="PF00725">
    <property type="entry name" value="3HCDH"/>
    <property type="match status" value="1"/>
</dbReference>
<organism evidence="4 5">
    <name type="scientific">Bosea massiliensis</name>
    <dbReference type="NCBI Taxonomy" id="151419"/>
    <lineage>
        <taxon>Bacteria</taxon>
        <taxon>Pseudomonadati</taxon>
        <taxon>Pseudomonadota</taxon>
        <taxon>Alphaproteobacteria</taxon>
        <taxon>Hyphomicrobiales</taxon>
        <taxon>Boseaceae</taxon>
        <taxon>Bosea</taxon>
    </lineage>
</organism>
<sequence>MKSVLIVGDDRFANQLFDTVARGFPTDAVGLTAPEDPQLPERLGQADWVIEIAGQHIERKQAVLRACAEFAPGLVSSDSSVATRHELLRDLPAAFGKRYAISHFFFPLSHCPLVEVVVGSASDQPLVAGLRDMLLDSLGGRLGRSVMELPDTPGFVANRLGLFLIASAINRSSAQAIDPNAIDRAAARSLGLPRPALFGTADLIGHPVLIDLLIGLSERLPTADALQSAAPAAIARLKDIEATGNARFIDRQLGREAETAAVDDQHVADLVAALASDRDRYVERMCSECQISPEIAALAMRRGYGWTAEW</sequence>
<accession>A0ABW0P1K7</accession>
<evidence type="ECO:0000259" key="3">
    <source>
        <dbReference type="Pfam" id="PF02737"/>
    </source>
</evidence>
<protein>
    <submittedName>
        <fullName evidence="4">3-hydroxyacyl-CoA dehydrogenase NAD-binding domain-containing protein</fullName>
    </submittedName>
</protein>
<comment type="caution">
    <text evidence="4">The sequence shown here is derived from an EMBL/GenBank/DDBJ whole genome shotgun (WGS) entry which is preliminary data.</text>
</comment>
<dbReference type="InterPro" id="IPR006176">
    <property type="entry name" value="3-OHacyl-CoA_DH_NAD-bd"/>
</dbReference>
<dbReference type="Pfam" id="PF02737">
    <property type="entry name" value="3HCDH_N"/>
    <property type="match status" value="1"/>
</dbReference>
<dbReference type="PANTHER" id="PTHR48075">
    <property type="entry name" value="3-HYDROXYACYL-COA DEHYDROGENASE FAMILY PROTEIN"/>
    <property type="match status" value="1"/>
</dbReference>
<evidence type="ECO:0000313" key="4">
    <source>
        <dbReference type="EMBL" id="MFC5506365.1"/>
    </source>
</evidence>
<evidence type="ECO:0000256" key="1">
    <source>
        <dbReference type="ARBA" id="ARBA00023002"/>
    </source>
</evidence>
<dbReference type="PANTHER" id="PTHR48075:SF7">
    <property type="entry name" value="3-HYDROXYACYL-COA DEHYDROGENASE-RELATED"/>
    <property type="match status" value="1"/>
</dbReference>
<dbReference type="Gene3D" id="1.10.1040.50">
    <property type="match status" value="1"/>
</dbReference>
<proteinExistence type="predicted"/>
<gene>
    <name evidence="4" type="ORF">ACFPN9_13970</name>
</gene>
<evidence type="ECO:0000259" key="2">
    <source>
        <dbReference type="Pfam" id="PF00725"/>
    </source>
</evidence>
<dbReference type="EMBL" id="JBHSLU010000040">
    <property type="protein sequence ID" value="MFC5506365.1"/>
    <property type="molecule type" value="Genomic_DNA"/>
</dbReference>
<dbReference type="SUPFAM" id="SSF48179">
    <property type="entry name" value="6-phosphogluconate dehydrogenase C-terminal domain-like"/>
    <property type="match status" value="1"/>
</dbReference>
<dbReference type="Proteomes" id="UP001596060">
    <property type="component" value="Unassembled WGS sequence"/>
</dbReference>
<dbReference type="InterPro" id="IPR008927">
    <property type="entry name" value="6-PGluconate_DH-like_C_sf"/>
</dbReference>
<dbReference type="InterPro" id="IPR006108">
    <property type="entry name" value="3HC_DH_C"/>
</dbReference>
<dbReference type="SUPFAM" id="SSF51735">
    <property type="entry name" value="NAD(P)-binding Rossmann-fold domains"/>
    <property type="match status" value="1"/>
</dbReference>
<keyword evidence="5" id="KW-1185">Reference proteome</keyword>
<feature type="domain" description="3-hydroxyacyl-CoA dehydrogenase NAD binding" evidence="3">
    <location>
        <begin position="43"/>
        <end position="134"/>
    </location>
</feature>
<dbReference type="RefSeq" id="WP_067996036.1">
    <property type="nucleotide sequence ID" value="NZ_JBHSLU010000040.1"/>
</dbReference>
<feature type="domain" description="3-hydroxyacyl-CoA dehydrogenase C-terminal" evidence="2">
    <location>
        <begin position="154"/>
        <end position="224"/>
    </location>
</feature>